<accession>A0A382LZV1</accession>
<dbReference type="PROSITE" id="PS00903">
    <property type="entry name" value="CYT_DCMP_DEAMINASES_1"/>
    <property type="match status" value="1"/>
</dbReference>
<dbReference type="AlphaFoldDB" id="A0A382LZV1"/>
<dbReference type="InterPro" id="IPR016192">
    <property type="entry name" value="APOBEC/CMP_deaminase_Zn-bd"/>
</dbReference>
<proteinExistence type="predicted"/>
<evidence type="ECO:0000313" key="4">
    <source>
        <dbReference type="EMBL" id="SVC40947.1"/>
    </source>
</evidence>
<feature type="non-terminal residue" evidence="4">
    <location>
        <position position="147"/>
    </location>
</feature>
<reference evidence="4" key="1">
    <citation type="submission" date="2018-05" db="EMBL/GenBank/DDBJ databases">
        <authorList>
            <person name="Lanie J.A."/>
            <person name="Ng W.-L."/>
            <person name="Kazmierczak K.M."/>
            <person name="Andrzejewski T.M."/>
            <person name="Davidsen T.M."/>
            <person name="Wayne K.J."/>
            <person name="Tettelin H."/>
            <person name="Glass J.I."/>
            <person name="Rusch D."/>
            <person name="Podicherti R."/>
            <person name="Tsui H.-C.T."/>
            <person name="Winkler M.E."/>
        </authorList>
    </citation>
    <scope>NUCLEOTIDE SEQUENCE</scope>
</reference>
<dbReference type="PROSITE" id="PS51747">
    <property type="entry name" value="CYT_DCMP_DEAMINASES_2"/>
    <property type="match status" value="1"/>
</dbReference>
<keyword evidence="2" id="KW-0862">Zinc</keyword>
<dbReference type="PANTHER" id="PTHR11079">
    <property type="entry name" value="CYTOSINE DEAMINASE FAMILY MEMBER"/>
    <property type="match status" value="1"/>
</dbReference>
<gene>
    <name evidence="4" type="ORF">METZ01_LOCUS293801</name>
</gene>
<dbReference type="InterPro" id="IPR002125">
    <property type="entry name" value="CMP_dCMP_dom"/>
</dbReference>
<protein>
    <recommendedName>
        <fullName evidence="3">CMP/dCMP-type deaminase domain-containing protein</fullName>
    </recommendedName>
</protein>
<dbReference type="InterPro" id="IPR016193">
    <property type="entry name" value="Cytidine_deaminase-like"/>
</dbReference>
<dbReference type="Gene3D" id="3.40.140.10">
    <property type="entry name" value="Cytidine Deaminase, domain 2"/>
    <property type="match status" value="1"/>
</dbReference>
<dbReference type="GO" id="GO:0008270">
    <property type="term" value="F:zinc ion binding"/>
    <property type="evidence" value="ECO:0007669"/>
    <property type="project" value="InterPro"/>
</dbReference>
<keyword evidence="1" id="KW-0479">Metal-binding</keyword>
<evidence type="ECO:0000259" key="3">
    <source>
        <dbReference type="PROSITE" id="PS51747"/>
    </source>
</evidence>
<dbReference type="EMBL" id="UINC01089665">
    <property type="protein sequence ID" value="SVC40947.1"/>
    <property type="molecule type" value="Genomic_DNA"/>
</dbReference>
<dbReference type="PANTHER" id="PTHR11079:SF162">
    <property type="entry name" value="RIBOFLAVIN BIOSYNTHESIS PROTEIN PYRD, CHLOROPLASTIC"/>
    <property type="match status" value="1"/>
</dbReference>
<evidence type="ECO:0000256" key="1">
    <source>
        <dbReference type="ARBA" id="ARBA00022723"/>
    </source>
</evidence>
<dbReference type="GO" id="GO:0008835">
    <property type="term" value="F:diaminohydroxyphosphoribosylaminopyrimidine deaminase activity"/>
    <property type="evidence" value="ECO:0007669"/>
    <property type="project" value="TreeGrafter"/>
</dbReference>
<sequence length="147" mass="16478">MSIAMNLAAERNGLTGLNPSVGCLIVKNNKILSFGQTGFNGRPHAEFEAIKKCKKKELKGSSIYITMEPCTHYGKTSPCTKLIIKSKIKKVFYSINDVDIRTANKAYPLLNLKKLIVSKGLLKAEAKKIYKNYFLHKNIKKPYIVAK</sequence>
<name>A0A382LZV1_9ZZZZ</name>
<organism evidence="4">
    <name type="scientific">marine metagenome</name>
    <dbReference type="NCBI Taxonomy" id="408172"/>
    <lineage>
        <taxon>unclassified sequences</taxon>
        <taxon>metagenomes</taxon>
        <taxon>ecological metagenomes</taxon>
    </lineage>
</organism>
<dbReference type="SUPFAM" id="SSF53927">
    <property type="entry name" value="Cytidine deaminase-like"/>
    <property type="match status" value="1"/>
</dbReference>
<evidence type="ECO:0000256" key="2">
    <source>
        <dbReference type="ARBA" id="ARBA00022833"/>
    </source>
</evidence>
<dbReference type="Pfam" id="PF00383">
    <property type="entry name" value="dCMP_cyt_deam_1"/>
    <property type="match status" value="1"/>
</dbReference>
<feature type="domain" description="CMP/dCMP-type deaminase" evidence="3">
    <location>
        <begin position="1"/>
        <end position="118"/>
    </location>
</feature>